<accession>A0A7J5XX67</accession>
<proteinExistence type="predicted"/>
<organism evidence="1 2">
    <name type="scientific">Dissostichus mawsoni</name>
    <name type="common">Antarctic cod</name>
    <dbReference type="NCBI Taxonomy" id="36200"/>
    <lineage>
        <taxon>Eukaryota</taxon>
        <taxon>Metazoa</taxon>
        <taxon>Chordata</taxon>
        <taxon>Craniata</taxon>
        <taxon>Vertebrata</taxon>
        <taxon>Euteleostomi</taxon>
        <taxon>Actinopterygii</taxon>
        <taxon>Neopterygii</taxon>
        <taxon>Teleostei</taxon>
        <taxon>Neoteleostei</taxon>
        <taxon>Acanthomorphata</taxon>
        <taxon>Eupercaria</taxon>
        <taxon>Perciformes</taxon>
        <taxon>Notothenioidei</taxon>
        <taxon>Nototheniidae</taxon>
        <taxon>Dissostichus</taxon>
    </lineage>
</organism>
<keyword evidence="2" id="KW-1185">Reference proteome</keyword>
<evidence type="ECO:0000313" key="1">
    <source>
        <dbReference type="EMBL" id="KAF3841705.1"/>
    </source>
</evidence>
<reference evidence="1 2" key="1">
    <citation type="submission" date="2020-03" db="EMBL/GenBank/DDBJ databases">
        <title>Dissostichus mawsoni Genome sequencing and assembly.</title>
        <authorList>
            <person name="Park H."/>
        </authorList>
    </citation>
    <scope>NUCLEOTIDE SEQUENCE [LARGE SCALE GENOMIC DNA]</scope>
    <source>
        <strain evidence="1">DM0001</strain>
        <tissue evidence="1">Muscle</tissue>
    </source>
</reference>
<gene>
    <name evidence="1" type="ORF">F7725_023656</name>
</gene>
<comment type="caution">
    <text evidence="1">The sequence shown here is derived from an EMBL/GenBank/DDBJ whole genome shotgun (WGS) entry which is preliminary data.</text>
</comment>
<sequence length="326" mass="35671">MKQQVHDVLSAAQVSVLPFSSDSSMTPLRHHVHRFGGGEGVFLMFLPPVIEGKSFPDVLQLLRICTETKKCKSAVADFVRRHSEVREDFSDCFGVDSTVRGNVTLTAPVHPLPQQTPEQRTTVIAERQDFKVVDPELPTSGSTKQPEREKEILHHISFFATKSSHPIGASWNTESSSLRPSCTSVQNSWFQFGLLVFCLVEVCPTRESSTFRAMYVSRRKLWAPEDRCVWGVSAGLQRAESRRGGADHGDVKGGKGGFLVLGSRPGFSHCRADVDFPWTDLWMPPPRNETAVSGSLAAGNAKNASDFWEAAAVTDGEGGGDVAGDK</sequence>
<evidence type="ECO:0000313" key="2">
    <source>
        <dbReference type="Proteomes" id="UP000518266"/>
    </source>
</evidence>
<dbReference type="EMBL" id="JAAKFY010000019">
    <property type="protein sequence ID" value="KAF3841705.1"/>
    <property type="molecule type" value="Genomic_DNA"/>
</dbReference>
<dbReference type="Proteomes" id="UP000518266">
    <property type="component" value="Unassembled WGS sequence"/>
</dbReference>
<dbReference type="AlphaFoldDB" id="A0A7J5XX67"/>
<name>A0A7J5XX67_DISMA</name>
<protein>
    <submittedName>
        <fullName evidence="1">Uncharacterized protein</fullName>
    </submittedName>
</protein>